<dbReference type="EMBL" id="JAMLDX010000002">
    <property type="protein sequence ID" value="MCP3729679.1"/>
    <property type="molecule type" value="Genomic_DNA"/>
</dbReference>
<evidence type="ECO:0000256" key="5">
    <source>
        <dbReference type="ARBA" id="ARBA00051793"/>
    </source>
</evidence>
<evidence type="ECO:0000313" key="9">
    <source>
        <dbReference type="Proteomes" id="UP001139451"/>
    </source>
</evidence>
<evidence type="ECO:0000256" key="6">
    <source>
        <dbReference type="RuleBase" id="RU000507"/>
    </source>
</evidence>
<accession>A0A9X2HKT9</accession>
<dbReference type="Proteomes" id="UP001139451">
    <property type="component" value="Unassembled WGS sequence"/>
</dbReference>
<dbReference type="InterPro" id="IPR001307">
    <property type="entry name" value="Thiosulphate_STrfase_CS"/>
</dbReference>
<dbReference type="GO" id="GO:0016784">
    <property type="term" value="F:3-mercaptopyruvate sulfurtransferase activity"/>
    <property type="evidence" value="ECO:0007669"/>
    <property type="project" value="UniProtKB-EC"/>
</dbReference>
<organism evidence="8 9">
    <name type="scientific">Sphingomonas tagetis</name>
    <dbReference type="NCBI Taxonomy" id="2949092"/>
    <lineage>
        <taxon>Bacteria</taxon>
        <taxon>Pseudomonadati</taxon>
        <taxon>Pseudomonadota</taxon>
        <taxon>Alphaproteobacteria</taxon>
        <taxon>Sphingomonadales</taxon>
        <taxon>Sphingomonadaceae</taxon>
        <taxon>Sphingomonas</taxon>
    </lineage>
</organism>
<dbReference type="AlphaFoldDB" id="A0A9X2HKT9"/>
<name>A0A9X2HKT9_9SPHN</name>
<keyword evidence="9" id="KW-1185">Reference proteome</keyword>
<dbReference type="FunFam" id="3.40.250.10:FF:000001">
    <property type="entry name" value="Sulfurtransferase"/>
    <property type="match status" value="1"/>
</dbReference>
<dbReference type="GO" id="GO:0004792">
    <property type="term" value="F:thiosulfate-cyanide sulfurtransferase activity"/>
    <property type="evidence" value="ECO:0007669"/>
    <property type="project" value="InterPro"/>
</dbReference>
<comment type="catalytic activity">
    <reaction evidence="5">
        <text>2-oxo-3-sulfanylpropanoate + [thioredoxin]-dithiol = [thioredoxin]-disulfide + hydrogen sulfide + pyruvate + H(+)</text>
        <dbReference type="Rhea" id="RHEA:21740"/>
        <dbReference type="Rhea" id="RHEA-COMP:10698"/>
        <dbReference type="Rhea" id="RHEA-COMP:10700"/>
        <dbReference type="ChEBI" id="CHEBI:15361"/>
        <dbReference type="ChEBI" id="CHEBI:15378"/>
        <dbReference type="ChEBI" id="CHEBI:29919"/>
        <dbReference type="ChEBI" id="CHEBI:29950"/>
        <dbReference type="ChEBI" id="CHEBI:50058"/>
        <dbReference type="ChEBI" id="CHEBI:57678"/>
        <dbReference type="EC" id="2.8.1.2"/>
    </reaction>
    <physiologicalReaction direction="left-to-right" evidence="5">
        <dbReference type="Rhea" id="RHEA:21741"/>
    </physiologicalReaction>
</comment>
<dbReference type="CDD" id="cd01448">
    <property type="entry name" value="TST_Repeat_1"/>
    <property type="match status" value="1"/>
</dbReference>
<dbReference type="SMART" id="SM00450">
    <property type="entry name" value="RHOD"/>
    <property type="match status" value="2"/>
</dbReference>
<dbReference type="PANTHER" id="PTHR11364">
    <property type="entry name" value="THIOSULFATE SULFERTANSFERASE"/>
    <property type="match status" value="1"/>
</dbReference>
<dbReference type="RefSeq" id="WP_254291702.1">
    <property type="nucleotide sequence ID" value="NZ_JAMLDX010000002.1"/>
</dbReference>
<dbReference type="CDD" id="cd01449">
    <property type="entry name" value="TST_Repeat_2"/>
    <property type="match status" value="1"/>
</dbReference>
<keyword evidence="2" id="KW-0963">Cytoplasm</keyword>
<evidence type="ECO:0000259" key="7">
    <source>
        <dbReference type="PROSITE" id="PS50206"/>
    </source>
</evidence>
<evidence type="ECO:0000256" key="1">
    <source>
        <dbReference type="ARBA" id="ARBA00004496"/>
    </source>
</evidence>
<keyword evidence="4" id="KW-0677">Repeat</keyword>
<dbReference type="Pfam" id="PF00581">
    <property type="entry name" value="Rhodanese"/>
    <property type="match status" value="2"/>
</dbReference>
<dbReference type="SUPFAM" id="SSF52821">
    <property type="entry name" value="Rhodanese/Cell cycle control phosphatase"/>
    <property type="match status" value="2"/>
</dbReference>
<sequence>MDALVTTEWLAGELGKPDLRILDATWFLPGEPRDARGEFEGGHIPGAMFFDINLISDKTSPLPTMLPPADQFAAQLGALGVSDGDRVVLYDDAPHHTAARAWWMLQSFGIDAALLDGGLAKWKAEGRPLERGTQPVDPGRITVRPNHALVRSLDQVRAGLGGHQEQLVDARSPARFTGQETETRPGLASGHIPGSANVPYSSFFNPDGTWKHPTSLRLVLEDEGVEVERPVIATCGSGISAAVIVFALHLLGHPAALYDGSWVEWGADPDTRKATGAA</sequence>
<evidence type="ECO:0000313" key="8">
    <source>
        <dbReference type="EMBL" id="MCP3729679.1"/>
    </source>
</evidence>
<dbReference type="Gene3D" id="3.40.250.10">
    <property type="entry name" value="Rhodanese-like domain"/>
    <property type="match status" value="2"/>
</dbReference>
<comment type="caution">
    <text evidence="8">The sequence shown here is derived from an EMBL/GenBank/DDBJ whole genome shotgun (WGS) entry which is preliminary data.</text>
</comment>
<evidence type="ECO:0000256" key="4">
    <source>
        <dbReference type="ARBA" id="ARBA00022737"/>
    </source>
</evidence>
<dbReference type="PROSITE" id="PS00380">
    <property type="entry name" value="RHODANESE_1"/>
    <property type="match status" value="1"/>
</dbReference>
<feature type="domain" description="Rhodanese" evidence="7">
    <location>
        <begin position="161"/>
        <end position="274"/>
    </location>
</feature>
<comment type="subcellular location">
    <subcellularLocation>
        <location evidence="1">Cytoplasm</location>
    </subcellularLocation>
</comment>
<keyword evidence="3 6" id="KW-0808">Transferase</keyword>
<dbReference type="FunFam" id="3.40.250.10:FF:000015">
    <property type="entry name" value="Sulfurtransferase"/>
    <property type="match status" value="1"/>
</dbReference>
<feature type="domain" description="Rhodanese" evidence="7">
    <location>
        <begin position="15"/>
        <end position="131"/>
    </location>
</feature>
<dbReference type="PANTHER" id="PTHR11364:SF27">
    <property type="entry name" value="SULFURTRANSFERASE"/>
    <property type="match status" value="1"/>
</dbReference>
<dbReference type="InterPro" id="IPR036873">
    <property type="entry name" value="Rhodanese-like_dom_sf"/>
</dbReference>
<evidence type="ECO:0000256" key="2">
    <source>
        <dbReference type="ARBA" id="ARBA00022490"/>
    </source>
</evidence>
<evidence type="ECO:0000256" key="3">
    <source>
        <dbReference type="ARBA" id="ARBA00022679"/>
    </source>
</evidence>
<reference evidence="8" key="1">
    <citation type="submission" date="2022-05" db="EMBL/GenBank/DDBJ databases">
        <title>Sphingomonas sp. strain MG17 Genome sequencing and assembly.</title>
        <authorList>
            <person name="Kim I."/>
        </authorList>
    </citation>
    <scope>NUCLEOTIDE SEQUENCE</scope>
    <source>
        <strain evidence="8">MG17</strain>
    </source>
</reference>
<dbReference type="InterPro" id="IPR045078">
    <property type="entry name" value="TST/MPST-like"/>
</dbReference>
<dbReference type="PROSITE" id="PS50206">
    <property type="entry name" value="RHODANESE_3"/>
    <property type="match status" value="2"/>
</dbReference>
<dbReference type="GO" id="GO:0005737">
    <property type="term" value="C:cytoplasm"/>
    <property type="evidence" value="ECO:0007669"/>
    <property type="project" value="UniProtKB-SubCell"/>
</dbReference>
<dbReference type="NCBIfam" id="NF008557">
    <property type="entry name" value="PRK11493.1"/>
    <property type="match status" value="1"/>
</dbReference>
<protein>
    <recommendedName>
        <fullName evidence="6">Sulfurtransferase</fullName>
    </recommendedName>
</protein>
<dbReference type="PROSITE" id="PS00683">
    <property type="entry name" value="RHODANESE_2"/>
    <property type="match status" value="1"/>
</dbReference>
<proteinExistence type="predicted"/>
<dbReference type="InterPro" id="IPR001763">
    <property type="entry name" value="Rhodanese-like_dom"/>
</dbReference>
<gene>
    <name evidence="8" type="primary">sseA</name>
    <name evidence="8" type="ORF">M9978_04485</name>
</gene>